<feature type="transmembrane region" description="Helical" evidence="8">
    <location>
        <begin position="38"/>
        <end position="56"/>
    </location>
</feature>
<sequence>MENQSQPKKGLQMEADTPSGNVLDALLLRRLYRYVKPYPVLLASATVLTISAAMISPLRPYLTKLAIDSYIAIGDYAGLFALSMVFLGVLGLEALAQFGSTYLTQLLGQKAVMNLRLDIFTHLQKLALSFFDRNPIGRLMTRVTNDVETLNEMLSSGLVSLLGDVFQLTFIIVMMFILDWRLTLVTFSVLPLMFWATMVFKKYVRLAYQDVRTEVARLNAFLQEHITGMTIVQLFGREQKEFEKHADINAAHRDANIRSVWYYSIFYPTIELLSAIALGLIIWYSSTRVLENSLTLGVVISFVQYIALFFRPLQDLSDKFNIMQTAVTSAERIFRLLDQKVFIKEPEQPIVPTDLRGEIRFEHVSFAYIDEHWVLHDVSFEAKAGEKIALVGATGSGKSTIINLLCKFYEPQKGRILLDGIDIRHIPERELRRHIGVVLQDVFLFSGTVRDNITLGNPDITDAEIERAAALVGANAFIEKLPNGYHYAVQERGSALSTGQRQLISFVRAMVYNPKILVLDEATSSVDTETEQLIEKALETLMHGRTSIVIAHRLSTVQKADKIIVLHRGTIREMGTHQELLQRRGLYYKLYELQYAERPLANAEHNKARLPLANGLAKNK</sequence>
<evidence type="ECO:0000256" key="4">
    <source>
        <dbReference type="ARBA" id="ARBA00022741"/>
    </source>
</evidence>
<keyword evidence="2" id="KW-0813">Transport</keyword>
<dbReference type="PANTHER" id="PTHR43394:SF1">
    <property type="entry name" value="ATP-BINDING CASSETTE SUB-FAMILY B MEMBER 10, MITOCHONDRIAL"/>
    <property type="match status" value="1"/>
</dbReference>
<organism evidence="11 12">
    <name type="scientific">Candidatus Thermochlorobacter aerophilus</name>
    <dbReference type="NCBI Taxonomy" id="1868324"/>
    <lineage>
        <taxon>Bacteria</taxon>
        <taxon>Pseudomonadati</taxon>
        <taxon>Chlorobiota</taxon>
        <taxon>Chlorobiia</taxon>
        <taxon>Chlorobiales</taxon>
        <taxon>Candidatus Thermochlorobacteriaceae</taxon>
        <taxon>Candidatus Thermochlorobacter</taxon>
    </lineage>
</organism>
<keyword evidence="4" id="KW-0547">Nucleotide-binding</keyword>
<protein>
    <submittedName>
        <fullName evidence="11">ABC transporter ATP-binding protein</fullName>
    </submittedName>
</protein>
<keyword evidence="5 11" id="KW-0067">ATP-binding</keyword>
<accession>A0A395LYD4</accession>
<evidence type="ECO:0000256" key="8">
    <source>
        <dbReference type="SAM" id="Phobius"/>
    </source>
</evidence>
<dbReference type="InterPro" id="IPR011527">
    <property type="entry name" value="ABC1_TM_dom"/>
</dbReference>
<feature type="transmembrane region" description="Helical" evidence="8">
    <location>
        <begin position="158"/>
        <end position="178"/>
    </location>
</feature>
<evidence type="ECO:0000256" key="6">
    <source>
        <dbReference type="ARBA" id="ARBA00022989"/>
    </source>
</evidence>
<feature type="transmembrane region" description="Helical" evidence="8">
    <location>
        <begin position="260"/>
        <end position="282"/>
    </location>
</feature>
<dbReference type="InterPro" id="IPR027417">
    <property type="entry name" value="P-loop_NTPase"/>
</dbReference>
<dbReference type="InterPro" id="IPR003593">
    <property type="entry name" value="AAA+_ATPase"/>
</dbReference>
<dbReference type="Pfam" id="PF00005">
    <property type="entry name" value="ABC_tran"/>
    <property type="match status" value="1"/>
</dbReference>
<dbReference type="GO" id="GO:0015421">
    <property type="term" value="F:ABC-type oligopeptide transporter activity"/>
    <property type="evidence" value="ECO:0007669"/>
    <property type="project" value="TreeGrafter"/>
</dbReference>
<dbReference type="InterPro" id="IPR003439">
    <property type="entry name" value="ABC_transporter-like_ATP-bd"/>
</dbReference>
<dbReference type="Gene3D" id="3.40.50.300">
    <property type="entry name" value="P-loop containing nucleotide triphosphate hydrolases"/>
    <property type="match status" value="1"/>
</dbReference>
<evidence type="ECO:0000259" key="9">
    <source>
        <dbReference type="PROSITE" id="PS50893"/>
    </source>
</evidence>
<evidence type="ECO:0000256" key="2">
    <source>
        <dbReference type="ARBA" id="ARBA00022448"/>
    </source>
</evidence>
<feature type="transmembrane region" description="Helical" evidence="8">
    <location>
        <begin position="294"/>
        <end position="313"/>
    </location>
</feature>
<dbReference type="GO" id="GO:0005886">
    <property type="term" value="C:plasma membrane"/>
    <property type="evidence" value="ECO:0007669"/>
    <property type="project" value="UniProtKB-SubCell"/>
</dbReference>
<evidence type="ECO:0000256" key="1">
    <source>
        <dbReference type="ARBA" id="ARBA00004651"/>
    </source>
</evidence>
<dbReference type="EMBL" id="PHFL01000063">
    <property type="protein sequence ID" value="RFM23525.1"/>
    <property type="molecule type" value="Genomic_DNA"/>
</dbReference>
<comment type="subcellular location">
    <subcellularLocation>
        <location evidence="1">Cell membrane</location>
        <topology evidence="1">Multi-pass membrane protein</topology>
    </subcellularLocation>
</comment>
<dbReference type="SUPFAM" id="SSF90123">
    <property type="entry name" value="ABC transporter transmembrane region"/>
    <property type="match status" value="1"/>
</dbReference>
<evidence type="ECO:0000259" key="10">
    <source>
        <dbReference type="PROSITE" id="PS50929"/>
    </source>
</evidence>
<dbReference type="CDD" id="cd18544">
    <property type="entry name" value="ABC_6TM_TmrA_like"/>
    <property type="match status" value="1"/>
</dbReference>
<dbReference type="FunFam" id="3.40.50.300:FF:000287">
    <property type="entry name" value="Multidrug ABC transporter ATP-binding protein"/>
    <property type="match status" value="1"/>
</dbReference>
<dbReference type="PROSITE" id="PS50893">
    <property type="entry name" value="ABC_TRANSPORTER_2"/>
    <property type="match status" value="1"/>
</dbReference>
<dbReference type="PROSITE" id="PS50929">
    <property type="entry name" value="ABC_TM1F"/>
    <property type="match status" value="1"/>
</dbReference>
<keyword evidence="7 8" id="KW-0472">Membrane</keyword>
<reference evidence="11 12" key="1">
    <citation type="journal article" date="2011" name="ISME J.">
        <title>Community ecology of hot spring cyanobacterial mats: predominant populations and their functional potential.</title>
        <authorList>
            <person name="Klatt C.G."/>
            <person name="Wood J.M."/>
            <person name="Rusch D.B."/>
            <person name="Bateson M.M."/>
            <person name="Hamamura N."/>
            <person name="Heidelberg J.F."/>
            <person name="Grossman A.R."/>
            <person name="Bhaya D."/>
            <person name="Cohan F.M."/>
            <person name="Kuhl M."/>
            <person name="Bryant D.A."/>
            <person name="Ward D.M."/>
        </authorList>
    </citation>
    <scope>NUCLEOTIDE SEQUENCE [LARGE SCALE GENOMIC DNA]</scope>
    <source>
        <strain evidence="11">OS</strain>
    </source>
</reference>
<dbReference type="InterPro" id="IPR036640">
    <property type="entry name" value="ABC1_TM_sf"/>
</dbReference>
<dbReference type="Pfam" id="PF00664">
    <property type="entry name" value="ABC_membrane"/>
    <property type="match status" value="1"/>
</dbReference>
<evidence type="ECO:0000256" key="7">
    <source>
        <dbReference type="ARBA" id="ARBA00023136"/>
    </source>
</evidence>
<dbReference type="CDD" id="cd03254">
    <property type="entry name" value="ABCC_Glucan_exporter_like"/>
    <property type="match status" value="1"/>
</dbReference>
<dbReference type="InterPro" id="IPR039421">
    <property type="entry name" value="Type_1_exporter"/>
</dbReference>
<evidence type="ECO:0000256" key="3">
    <source>
        <dbReference type="ARBA" id="ARBA00022692"/>
    </source>
</evidence>
<dbReference type="AlphaFoldDB" id="A0A395LYD4"/>
<dbReference type="GO" id="GO:0016887">
    <property type="term" value="F:ATP hydrolysis activity"/>
    <property type="evidence" value="ECO:0007669"/>
    <property type="project" value="InterPro"/>
</dbReference>
<dbReference type="PANTHER" id="PTHR43394">
    <property type="entry name" value="ATP-DEPENDENT PERMEASE MDL1, MITOCHONDRIAL"/>
    <property type="match status" value="1"/>
</dbReference>
<dbReference type="Proteomes" id="UP000266389">
    <property type="component" value="Unassembled WGS sequence"/>
</dbReference>
<feature type="transmembrane region" description="Helical" evidence="8">
    <location>
        <begin position="184"/>
        <end position="204"/>
    </location>
</feature>
<feature type="domain" description="ABC transmembrane type-1" evidence="10">
    <location>
        <begin position="45"/>
        <end position="325"/>
    </location>
</feature>
<keyword evidence="6 8" id="KW-1133">Transmembrane helix</keyword>
<name>A0A395LYD4_9BACT</name>
<dbReference type="Gene3D" id="1.20.1560.10">
    <property type="entry name" value="ABC transporter type 1, transmembrane domain"/>
    <property type="match status" value="1"/>
</dbReference>
<dbReference type="GO" id="GO:0005524">
    <property type="term" value="F:ATP binding"/>
    <property type="evidence" value="ECO:0007669"/>
    <property type="project" value="UniProtKB-KW"/>
</dbReference>
<dbReference type="SUPFAM" id="SSF52540">
    <property type="entry name" value="P-loop containing nucleoside triphosphate hydrolases"/>
    <property type="match status" value="1"/>
</dbReference>
<keyword evidence="3 8" id="KW-0812">Transmembrane</keyword>
<evidence type="ECO:0000313" key="11">
    <source>
        <dbReference type="EMBL" id="RFM23525.1"/>
    </source>
</evidence>
<gene>
    <name evidence="11" type="ORF">D0433_10510</name>
</gene>
<evidence type="ECO:0000256" key="5">
    <source>
        <dbReference type="ARBA" id="ARBA00022840"/>
    </source>
</evidence>
<evidence type="ECO:0000313" key="12">
    <source>
        <dbReference type="Proteomes" id="UP000266389"/>
    </source>
</evidence>
<proteinExistence type="predicted"/>
<comment type="caution">
    <text evidence="11">The sequence shown here is derived from an EMBL/GenBank/DDBJ whole genome shotgun (WGS) entry which is preliminary data.</text>
</comment>
<dbReference type="SMART" id="SM00382">
    <property type="entry name" value="AAA"/>
    <property type="match status" value="1"/>
</dbReference>
<feature type="transmembrane region" description="Helical" evidence="8">
    <location>
        <begin position="76"/>
        <end position="96"/>
    </location>
</feature>
<feature type="domain" description="ABC transporter" evidence="9">
    <location>
        <begin position="359"/>
        <end position="593"/>
    </location>
</feature>